<sequence>MDARFRSNLDMIGRNEPITRKAKFWQSYVRALKGTDDIRAPEHTHRPRSIFRSDYPELSVTWPFGKSIFENPLHAADRINVPGYRYLPVHREIYGYSPRQIYPHQYKPVERFVPGTRPDKWLLLNRVVDSSGLRRQQIARHWQTRDTKQRNTLTTHVLLRHCIRRKDIDILRDANLPMILHR</sequence>
<protein>
    <submittedName>
        <fullName evidence="1">Uncharacterized protein</fullName>
    </submittedName>
</protein>
<dbReference type="EMBL" id="JAHYIQ010000031">
    <property type="protein sequence ID" value="KAK1120364.1"/>
    <property type="molecule type" value="Genomic_DNA"/>
</dbReference>
<organism evidence="1 2">
    <name type="scientific">Melipona bicolor</name>
    <dbReference type="NCBI Taxonomy" id="60889"/>
    <lineage>
        <taxon>Eukaryota</taxon>
        <taxon>Metazoa</taxon>
        <taxon>Ecdysozoa</taxon>
        <taxon>Arthropoda</taxon>
        <taxon>Hexapoda</taxon>
        <taxon>Insecta</taxon>
        <taxon>Pterygota</taxon>
        <taxon>Neoptera</taxon>
        <taxon>Endopterygota</taxon>
        <taxon>Hymenoptera</taxon>
        <taxon>Apocrita</taxon>
        <taxon>Aculeata</taxon>
        <taxon>Apoidea</taxon>
        <taxon>Anthophila</taxon>
        <taxon>Apidae</taxon>
        <taxon>Melipona</taxon>
    </lineage>
</organism>
<keyword evidence="2" id="KW-1185">Reference proteome</keyword>
<dbReference type="Proteomes" id="UP001177670">
    <property type="component" value="Unassembled WGS sequence"/>
</dbReference>
<name>A0AA40FJN7_9HYME</name>
<comment type="caution">
    <text evidence="1">The sequence shown here is derived from an EMBL/GenBank/DDBJ whole genome shotgun (WGS) entry which is preliminary data.</text>
</comment>
<reference evidence="1" key="1">
    <citation type="submission" date="2021-10" db="EMBL/GenBank/DDBJ databases">
        <title>Melipona bicolor Genome sequencing and assembly.</title>
        <authorList>
            <person name="Araujo N.S."/>
            <person name="Arias M.C."/>
        </authorList>
    </citation>
    <scope>NUCLEOTIDE SEQUENCE</scope>
    <source>
        <strain evidence="1">USP_2M_L1-L4_2017</strain>
        <tissue evidence="1">Whole body</tissue>
    </source>
</reference>
<evidence type="ECO:0000313" key="1">
    <source>
        <dbReference type="EMBL" id="KAK1120364.1"/>
    </source>
</evidence>
<proteinExistence type="predicted"/>
<dbReference type="AlphaFoldDB" id="A0AA40FJN7"/>
<dbReference type="InterPro" id="IPR031828">
    <property type="entry name" value="Myofilin"/>
</dbReference>
<dbReference type="Pfam" id="PF15929">
    <property type="entry name" value="Myofilin"/>
    <property type="match status" value="1"/>
</dbReference>
<gene>
    <name evidence="1" type="ORF">K0M31_012346</name>
</gene>
<accession>A0AA40FJN7</accession>
<evidence type="ECO:0000313" key="2">
    <source>
        <dbReference type="Proteomes" id="UP001177670"/>
    </source>
</evidence>